<dbReference type="OrthoDB" id="3250770at2759"/>
<accession>A0A9P7VJA2</accession>
<sequence>MEAAIILCVGYPNPTQKNIVYTADFTIAGISDLPVCLPLSYNAPSSDSSAETTPVTQFILQATTTLAETGSSPSYSSRIAARPGSTAYADPLDTTSGDSRPYSAAHSRRFGARLLFVLWPAIVGFSMAL</sequence>
<name>A0A9P7VJA2_9AGAR</name>
<evidence type="ECO:0000313" key="2">
    <source>
        <dbReference type="EMBL" id="KAG7441522.1"/>
    </source>
</evidence>
<dbReference type="EMBL" id="MU250559">
    <property type="protein sequence ID" value="KAG7441522.1"/>
    <property type="molecule type" value="Genomic_DNA"/>
</dbReference>
<keyword evidence="3" id="KW-1185">Reference proteome</keyword>
<comment type="caution">
    <text evidence="2">The sequence shown here is derived from an EMBL/GenBank/DDBJ whole genome shotgun (WGS) entry which is preliminary data.</text>
</comment>
<dbReference type="GeneID" id="66109538"/>
<dbReference type="RefSeq" id="XP_043035022.1">
    <property type="nucleotide sequence ID" value="XM_043187241.1"/>
</dbReference>
<protein>
    <submittedName>
        <fullName evidence="2">Uncharacterized protein</fullName>
    </submittedName>
</protein>
<dbReference type="AlphaFoldDB" id="A0A9P7VJA2"/>
<organism evidence="2 3">
    <name type="scientific">Guyanagaster necrorhizus</name>
    <dbReference type="NCBI Taxonomy" id="856835"/>
    <lineage>
        <taxon>Eukaryota</taxon>
        <taxon>Fungi</taxon>
        <taxon>Dikarya</taxon>
        <taxon>Basidiomycota</taxon>
        <taxon>Agaricomycotina</taxon>
        <taxon>Agaricomycetes</taxon>
        <taxon>Agaricomycetidae</taxon>
        <taxon>Agaricales</taxon>
        <taxon>Marasmiineae</taxon>
        <taxon>Physalacriaceae</taxon>
        <taxon>Guyanagaster</taxon>
    </lineage>
</organism>
<gene>
    <name evidence="2" type="ORF">BT62DRAFT_937046</name>
</gene>
<reference evidence="2" key="1">
    <citation type="submission" date="2020-11" db="EMBL/GenBank/DDBJ databases">
        <title>Adaptations for nitrogen fixation in a non-lichenized fungal sporocarp promotes dispersal by wood-feeding termites.</title>
        <authorList>
            <consortium name="DOE Joint Genome Institute"/>
            <person name="Koch R.A."/>
            <person name="Yoon G."/>
            <person name="Arayal U."/>
            <person name="Lail K."/>
            <person name="Amirebrahimi M."/>
            <person name="Labutti K."/>
            <person name="Lipzen A."/>
            <person name="Riley R."/>
            <person name="Barry K."/>
            <person name="Henrissat B."/>
            <person name="Grigoriev I.V."/>
            <person name="Herr J.R."/>
            <person name="Aime M.C."/>
        </authorList>
    </citation>
    <scope>NUCLEOTIDE SEQUENCE</scope>
    <source>
        <strain evidence="2">MCA 3950</strain>
    </source>
</reference>
<evidence type="ECO:0000256" key="1">
    <source>
        <dbReference type="SAM" id="MobiDB-lite"/>
    </source>
</evidence>
<dbReference type="Proteomes" id="UP000812287">
    <property type="component" value="Unassembled WGS sequence"/>
</dbReference>
<evidence type="ECO:0000313" key="3">
    <source>
        <dbReference type="Proteomes" id="UP000812287"/>
    </source>
</evidence>
<proteinExistence type="predicted"/>
<feature type="region of interest" description="Disordered" evidence="1">
    <location>
        <begin position="69"/>
        <end position="100"/>
    </location>
</feature>